<dbReference type="WBParaSite" id="TCNE_0001967501-mRNA-1">
    <property type="protein sequence ID" value="TCNE_0001967501-mRNA-1"/>
    <property type="gene ID" value="TCNE_0001967501"/>
</dbReference>
<dbReference type="PANTHER" id="PTHR46901:SF3">
    <property type="entry name" value="EGF-LIKE DOMAIN-CONTAINING PROTEIN"/>
    <property type="match status" value="1"/>
</dbReference>
<dbReference type="CDD" id="cd09631">
    <property type="entry name" value="DOMON_DOH"/>
    <property type="match status" value="1"/>
</dbReference>
<evidence type="ECO:0000313" key="2">
    <source>
        <dbReference type="EMBL" id="VDM50992.1"/>
    </source>
</evidence>
<dbReference type="InterPro" id="IPR005018">
    <property type="entry name" value="DOMON_domain"/>
</dbReference>
<organism evidence="3 4">
    <name type="scientific">Toxocara canis</name>
    <name type="common">Canine roundworm</name>
    <dbReference type="NCBI Taxonomy" id="6265"/>
    <lineage>
        <taxon>Eukaryota</taxon>
        <taxon>Metazoa</taxon>
        <taxon>Ecdysozoa</taxon>
        <taxon>Nematoda</taxon>
        <taxon>Chromadorea</taxon>
        <taxon>Rhabditida</taxon>
        <taxon>Spirurina</taxon>
        <taxon>Ascaridomorpha</taxon>
        <taxon>Ascaridoidea</taxon>
        <taxon>Toxocaridae</taxon>
        <taxon>Toxocara</taxon>
    </lineage>
</organism>
<feature type="domain" description="SEA" evidence="1">
    <location>
        <begin position="196"/>
        <end position="302"/>
    </location>
</feature>
<gene>
    <name evidence="2" type="ORF">TCNE_LOCUS19671</name>
</gene>
<dbReference type="Pfam" id="PF01390">
    <property type="entry name" value="SEA"/>
    <property type="match status" value="1"/>
</dbReference>
<dbReference type="PROSITE" id="PS50024">
    <property type="entry name" value="SEA"/>
    <property type="match status" value="1"/>
</dbReference>
<dbReference type="Gene3D" id="3.30.70.960">
    <property type="entry name" value="SEA domain"/>
    <property type="match status" value="1"/>
</dbReference>
<evidence type="ECO:0000259" key="1">
    <source>
        <dbReference type="PROSITE" id="PS50024"/>
    </source>
</evidence>
<dbReference type="InterPro" id="IPR045266">
    <property type="entry name" value="DOH_DOMON"/>
</dbReference>
<sequence>MQVAHAAGTIAGLFFSHYFGVPAIPHVFVKGYSSHKGALAADCSGSFSYPVNCVKEQCSYMVEWRSDGKDSSVRVIDYFAAGYGRPKIDSDQAIFGVSAAYDAGFIYANFSRSLISDDDHDLSIDQCVYFLYPVNGGDLEGGTGELRKHSETPISSTKKICLASCGRKTDVPSKKVTSNEAVLEASILPDETTHAPRATYEVIMRILNRDWNPRLSDGTTAEFRAMTNEVTKAVSSVIKPRWPSLKVERVTKFVKGSVVAHVILTSDDDNSPSAGKVKETIEEVSMFSVDTAFTFSVGAIDG</sequence>
<protein>
    <submittedName>
        <fullName evidence="4">SEA domain-containing protein</fullName>
    </submittedName>
</protein>
<keyword evidence="3" id="KW-1185">Reference proteome</keyword>
<dbReference type="InterPro" id="IPR036364">
    <property type="entry name" value="SEA_dom_sf"/>
</dbReference>
<evidence type="ECO:0000313" key="4">
    <source>
        <dbReference type="WBParaSite" id="TCNE_0001967501-mRNA-1"/>
    </source>
</evidence>
<dbReference type="PANTHER" id="PTHR46901">
    <property type="entry name" value="GH04942P"/>
    <property type="match status" value="1"/>
</dbReference>
<dbReference type="AlphaFoldDB" id="A0A183VG01"/>
<dbReference type="InterPro" id="IPR000082">
    <property type="entry name" value="SEA_dom"/>
</dbReference>
<accession>A0A183VG01</accession>
<name>A0A183VG01_TOXCA</name>
<reference evidence="4" key="1">
    <citation type="submission" date="2016-06" db="UniProtKB">
        <authorList>
            <consortium name="WormBaseParasite"/>
        </authorList>
    </citation>
    <scope>IDENTIFICATION</scope>
</reference>
<dbReference type="EMBL" id="UYWY01027282">
    <property type="protein sequence ID" value="VDM50992.1"/>
    <property type="molecule type" value="Genomic_DNA"/>
</dbReference>
<dbReference type="Proteomes" id="UP000050794">
    <property type="component" value="Unassembled WGS sequence"/>
</dbReference>
<dbReference type="Pfam" id="PF03351">
    <property type="entry name" value="DOMON"/>
    <property type="match status" value="1"/>
</dbReference>
<proteinExistence type="predicted"/>
<evidence type="ECO:0000313" key="3">
    <source>
        <dbReference type="Proteomes" id="UP000050794"/>
    </source>
</evidence>
<reference evidence="2 3" key="2">
    <citation type="submission" date="2018-11" db="EMBL/GenBank/DDBJ databases">
        <authorList>
            <consortium name="Pathogen Informatics"/>
        </authorList>
    </citation>
    <scope>NUCLEOTIDE SEQUENCE [LARGE SCALE GENOMIC DNA]</scope>
</reference>